<keyword evidence="1" id="KW-1133">Transmembrane helix</keyword>
<evidence type="ECO:0000313" key="2">
    <source>
        <dbReference type="EMBL" id="RAR75518.1"/>
    </source>
</evidence>
<organism evidence="2 3">
    <name type="scientific">Flavobacterium aciduliphilum</name>
    <dbReference type="NCBI Taxonomy" id="1101402"/>
    <lineage>
        <taxon>Bacteria</taxon>
        <taxon>Pseudomonadati</taxon>
        <taxon>Bacteroidota</taxon>
        <taxon>Flavobacteriia</taxon>
        <taxon>Flavobacteriales</taxon>
        <taxon>Flavobacteriaceae</taxon>
        <taxon>Flavobacterium</taxon>
    </lineage>
</organism>
<dbReference type="EMBL" id="QLSZ01000001">
    <property type="protein sequence ID" value="RAR75518.1"/>
    <property type="molecule type" value="Genomic_DNA"/>
</dbReference>
<name>A0A328YN45_9FLAO</name>
<evidence type="ECO:0000313" key="3">
    <source>
        <dbReference type="Proteomes" id="UP000248840"/>
    </source>
</evidence>
<keyword evidence="1" id="KW-0812">Transmembrane</keyword>
<sequence length="170" mass="20023">MKIENLKIKNNLILFVPIFIIVFLIACTNTMEVISGLTVYIITLFLIYFISFYTDKKLESKFNKISLLLLIVSFVGIGCGILTFPIQEKLNSKKAEKFITEIEEFKKLNKRLPKDETEIKFPKSRNGLYVEEFEYYIPEVEQSGYIIKYFDGFWNTKVYVSNSKKWFTDD</sequence>
<dbReference type="RefSeq" id="WP_112111890.1">
    <property type="nucleotide sequence ID" value="NZ_QLSZ01000001.1"/>
</dbReference>
<keyword evidence="1" id="KW-0472">Membrane</keyword>
<evidence type="ECO:0000256" key="1">
    <source>
        <dbReference type="SAM" id="Phobius"/>
    </source>
</evidence>
<keyword evidence="3" id="KW-1185">Reference proteome</keyword>
<dbReference type="Proteomes" id="UP000248840">
    <property type="component" value="Unassembled WGS sequence"/>
</dbReference>
<feature type="transmembrane region" description="Helical" evidence="1">
    <location>
        <begin position="12"/>
        <end position="31"/>
    </location>
</feature>
<proteinExistence type="predicted"/>
<reference evidence="2 3" key="1">
    <citation type="submission" date="2018-06" db="EMBL/GenBank/DDBJ databases">
        <title>Genomic Encyclopedia of Archaeal and Bacterial Type Strains, Phase II (KMG-II): from individual species to whole genera.</title>
        <authorList>
            <person name="Goeker M."/>
        </authorList>
    </citation>
    <scope>NUCLEOTIDE SEQUENCE [LARGE SCALE GENOMIC DNA]</scope>
    <source>
        <strain evidence="2 3">DSM 25663</strain>
    </source>
</reference>
<feature type="transmembrane region" description="Helical" evidence="1">
    <location>
        <begin position="37"/>
        <end position="53"/>
    </location>
</feature>
<comment type="caution">
    <text evidence="2">The sequence shown here is derived from an EMBL/GenBank/DDBJ whole genome shotgun (WGS) entry which is preliminary data.</text>
</comment>
<protein>
    <submittedName>
        <fullName evidence="2">Uncharacterized protein</fullName>
    </submittedName>
</protein>
<gene>
    <name evidence="2" type="ORF">CLV55_101218</name>
</gene>
<dbReference type="PROSITE" id="PS51257">
    <property type="entry name" value="PROKAR_LIPOPROTEIN"/>
    <property type="match status" value="1"/>
</dbReference>
<feature type="transmembrane region" description="Helical" evidence="1">
    <location>
        <begin position="65"/>
        <end position="86"/>
    </location>
</feature>
<dbReference type="AlphaFoldDB" id="A0A328YN45"/>
<accession>A0A328YN45</accession>